<proteinExistence type="predicted"/>
<accession>A0A330LAV1</accession>
<dbReference type="Proteomes" id="UP000248168">
    <property type="component" value="Unassembled WGS sequence"/>
</dbReference>
<dbReference type="AlphaFoldDB" id="A0A330LAV1"/>
<evidence type="ECO:0000313" key="1">
    <source>
        <dbReference type="EMBL" id="SPP66388.1"/>
    </source>
</evidence>
<organism evidence="1 2">
    <name type="scientific">Nitrospira lenta</name>
    <dbReference type="NCBI Taxonomy" id="1436998"/>
    <lineage>
        <taxon>Bacteria</taxon>
        <taxon>Pseudomonadati</taxon>
        <taxon>Nitrospirota</taxon>
        <taxon>Nitrospiria</taxon>
        <taxon>Nitrospirales</taxon>
        <taxon>Nitrospiraceae</taxon>
        <taxon>Nitrospira</taxon>
    </lineage>
</organism>
<reference evidence="2" key="1">
    <citation type="submission" date="2018-04" db="EMBL/GenBank/DDBJ databases">
        <authorList>
            <person name="Lucker S."/>
            <person name="Sakoula D."/>
        </authorList>
    </citation>
    <scope>NUCLEOTIDE SEQUENCE [LARGE SCALE GENOMIC DNA]</scope>
</reference>
<sequence length="77" mass="8897">MLAQYNCHVMFHLGQKDLTSLQVELFFRVWKGSGEIVCRLSPNLVVTIILTICIKRRKKNRFLVPLTSVMLCVVAYL</sequence>
<evidence type="ECO:0000313" key="2">
    <source>
        <dbReference type="Proteomes" id="UP000248168"/>
    </source>
</evidence>
<dbReference type="InParanoid" id="A0A330LAV1"/>
<name>A0A330LAV1_9BACT</name>
<dbReference type="EMBL" id="OUNR01000019">
    <property type="protein sequence ID" value="SPP66388.1"/>
    <property type="molecule type" value="Genomic_DNA"/>
</dbReference>
<keyword evidence="2" id="KW-1185">Reference proteome</keyword>
<gene>
    <name evidence="1" type="ORF">NITLEN_60191</name>
</gene>
<protein>
    <submittedName>
        <fullName evidence="1">Uncharacterized protein</fullName>
    </submittedName>
</protein>